<evidence type="ECO:0000259" key="14">
    <source>
        <dbReference type="Pfam" id="PF00133"/>
    </source>
</evidence>
<feature type="domain" description="Methionyl/Valyl/Leucyl/Isoleucyl-tRNA synthetase anticodon-binding" evidence="15">
    <location>
        <begin position="691"/>
        <end position="846"/>
    </location>
</feature>
<reference evidence="18 19" key="1">
    <citation type="submission" date="2015-09" db="EMBL/GenBank/DDBJ databases">
        <title>Draft genome of a European isolate of the apple canker pathogen Neonectria ditissima.</title>
        <authorList>
            <person name="Gomez-Cortecero A."/>
            <person name="Harrison R.J."/>
            <person name="Armitage A.D."/>
        </authorList>
    </citation>
    <scope>NUCLEOTIDE SEQUENCE [LARGE SCALE GENOMIC DNA]</scope>
    <source>
        <strain evidence="18 19">R09/05</strain>
    </source>
</reference>
<dbReference type="InterPro" id="IPR014729">
    <property type="entry name" value="Rossmann-like_a/b/a_fold"/>
</dbReference>
<dbReference type="FunFam" id="1.10.730.10:FF:000004">
    <property type="entry name" value="Isoleucyl-tRNA synthetase, cytoplasmic"/>
    <property type="match status" value="1"/>
</dbReference>
<comment type="caution">
    <text evidence="18">The sequence shown here is derived from an EMBL/GenBank/DDBJ whole genome shotgun (WGS) entry which is preliminary data.</text>
</comment>
<evidence type="ECO:0000256" key="12">
    <source>
        <dbReference type="ARBA" id="ARBA00069879"/>
    </source>
</evidence>
<dbReference type="Pfam" id="PF19302">
    <property type="entry name" value="DUF5915"/>
    <property type="match status" value="1"/>
</dbReference>
<dbReference type="Gene3D" id="1.10.730.10">
    <property type="entry name" value="Isoleucyl-tRNA Synthetase, Domain 1"/>
    <property type="match status" value="1"/>
</dbReference>
<dbReference type="PROSITE" id="PS00178">
    <property type="entry name" value="AA_TRNA_LIGASE_I"/>
    <property type="match status" value="1"/>
</dbReference>
<dbReference type="Proteomes" id="UP000050424">
    <property type="component" value="Unassembled WGS sequence"/>
</dbReference>
<dbReference type="GO" id="GO:0002161">
    <property type="term" value="F:aminoacyl-tRNA deacylase activity"/>
    <property type="evidence" value="ECO:0007669"/>
    <property type="project" value="InterPro"/>
</dbReference>
<dbReference type="HAMAP" id="MF_02003">
    <property type="entry name" value="Ile_tRNA_synth_type2"/>
    <property type="match status" value="1"/>
</dbReference>
<feature type="compositionally biased region" description="Polar residues" evidence="13">
    <location>
        <begin position="2223"/>
        <end position="2239"/>
    </location>
</feature>
<evidence type="ECO:0000313" key="18">
    <source>
        <dbReference type="EMBL" id="KPM41220.1"/>
    </source>
</evidence>
<dbReference type="InterPro" id="IPR023586">
    <property type="entry name" value="Ile-tRNA-ligase_type2"/>
</dbReference>
<keyword evidence="8" id="KW-0648">Protein biosynthesis</keyword>
<dbReference type="SUPFAM" id="SSF50677">
    <property type="entry name" value="ValRS/IleRS/LeuRS editing domain"/>
    <property type="match status" value="1"/>
</dbReference>
<evidence type="ECO:0000259" key="16">
    <source>
        <dbReference type="Pfam" id="PF08457"/>
    </source>
</evidence>
<sequence length="3553" mass="404645">MSINFPKEEEATIERWREINAFQRQIELSEGRPRYTFYDGPPFATGLPHYGHLLASTIKDVIPRYWSMKGFHVERRFGWDTHGLPIEHEIDKKLGISGKAAVMELGIAKYNEECRAIVMRYASEWRETIERLGRWIDFDNDYKTMDPRFMESEWWVFKQLFDKGQVYQGHRVMPYSTVLTTALSNFEANQNYQDVTDPAVVVSFPLVDDPNTNLLAWTTTPWTLPSHLGLAAHPDFEYVKILDEKSGKTYILLEKLLGTVYKDPKKAKFTVVGKLKGKDMLGWKYLPPFDYYYEEFKDFAFKVLNADYVTSDSGVGIVHQAPAFGEDDYNVAVAAGVINENRPPPDPVNDTGHFTSRVSDFSGMHVKEADKHIIKYLKGKDRIVAESQLRHSYPMCPRSDTPLIYKAVPSWFIRIPDIIPDMLKNIEGTHWVPTLVKERRFASWIANARDWNVSRNRYWGTPIPLWVSDDLEERVCIGSVEELRELSGYEGDLTDLHRDKIDHITIPSKTGKGQLKRIEEVFDCWFESGSMPYASQHYPFENVEKFKESFPGDFIAEGLDQTRGWFYTLLVLGTHLFGCSPFKNCVVNGIVLAEDGKKMSKRLKNFPDPKIVLSKYGSDALRLYLISSPVVRAEPLRFKEAGVKEVVQKVLLPLWNSYKFFEGQVALLKKVENVDYRWDPSMESSNTNVMDRWILASCQSLLQFVNEEMKGYRLYTVVPRLLGLIDNTTNWYIRFNRKRLKGENGLNDTLHALNALFEVLFTLCRGLAPFTPFLTDEIYLKLLPHIPKELQGEDARSVHFLAFPDVREELFDADVERRVGRMQKVIELARVSRERRTIGLKTPLKTLVVLHHDPQYLEDVKSLESYITEELNVRDLVLSGDEAKYNVQYSVTADWPVLGKKLKKDMIRVKKALPSLKSEDVQAYVRDKHILVDGIRLEEGDLVVRRGVLESDSSKNLETNTDSDVLTILDTELHPELAQEGIAREIINRVQRLRKKACLKPTDDVKMEYRVGSDPENVGLEEVFVSQSAAFEKALRRPLEKVVEEPQAESVIAEEEQEHCRKQLARRLSNTPKRLRNSLSRLWINDGTGQPADRTPQMSFDRSPSDADRLVAHMQPQVPRPSSPSDDDDHSSDASDSSASQPPSSQDPYYSNDDIAILHTVVAAAQQLLDYSPEPKPILVKALFKAYDAVLPDYGIDPDEDQHLASFIFRIGGDTGDGTLIDKFQAILNRMGIVLEFGNTSESSRTSRPTSPAFSSSSRQEYNHRRQDADDLTTEEVDLPQQSVAPATTSPGAEAREEVASSYPDLDDDEAQLRSRRAALSDVMGRWRSLALRQRERQAQQITSDKNETEEKAQGSGNAVRPLNYGFLDRESRGNALSVVDEEPAPQTLVNEPSIDMSAHHNSLRSLLDRPHLPGIEIEGQPIDQVLENESIDRPTQVETRMSQVEQQVPGDHSQKNTLQGVFPPVVQPQHATPQVDAVEDKEDQDLTQRPMTPTEPPKTHAQTTPVQSQREVDPAELEERHQRLLRQASRARELYLASKVFNHWADRTARRLERDAVARRHMIRYRYFRTWTQAPSFREPTTDHMRAAVAVKKWQRIVTQDDNLGSIAKKIAETHRLKRIQQVLNQWSYHRLQHVGRGITASRSMTKALSSWTAQASGSMALAEATKAQIRHRRELGVLDKWKNHTDKEMELAAASRRIGAAQQSFNYLREWWDQAELGRRAAAYRQHLMAKKASFAFDQWNLQARAQAFIWQREYVSANRIFDKWCQSVEQKRNLLLKAKRYYEDRSKFEVLQCMHHVQERSTQLSHMEGRACLYLRGTRMLNVLNKTVQLRKDRDKEYVKRYLMARYTEMSSARKKRSFFAALDKWRAFTTRDQGQAQTASELQARGEAQQQIAALQLWNEQADTDQKRLRETRLQHSQSYLRIWRDHAEDLEQRDMEAWQLWAVSRQRNCLKEWSISSLQQSGQAHTALEVQKKHNRERRNRYLHHWRQLGDRPRSQIPGFDSQRASTYLPGGYRGSWIALSGRRSVIRRNEKTQDFPTSPVETPTRWTGQPIIMTGMLPGSSMAPVREADEDDGASSDGDDVEMIASPSKKPQDRRAERFMALPSTTPRAPVPSHLENDFRQRLGEPAPTERGKASWSTQRMPTSIPQRATQSVSLESELTQPEHVVRSASLLRPIKPVGYGRINETSLGPQPVSRSLSRAMGSKSVGAKASGLRYGVNQSPSPTPLASSVRIQSPKSYSVTTKTSADESCKMDQGGSLTWKRKHEAYITGSAFAILEGSRGVLQTIYDDDPQPLEAIAFDEASGKIATSTSTQVRVYRPFGSREDALKWALESTFNTPHPNLESACTLSWGSSEELLVATNFLSLYDTKAEPKCLWQKKLPSLAKYALLSYDSAHIACTGQHDRLVKVWRRLTYGADEVRFVLTYLRHPDVVASVRWRRPFHIEQAADNVLYTICLDRCVRIWTPTESADGKHWRLWGQVDICAPSRDHPCPQDMRWAFILDGRDFTASVEKAVEDRMSDDSSTDDVALDHLVAIANKNPEICIALDGQGMLSAWALENVSSSTAGSPTIFNVAQVESSHLKLLGKFLPAKDTPHTEVQTYCDRKSGKVHVLLHSFDGRIGVFTGSVADLFDPTTNHKRLSLHTIWAGHSTSITKIVRNFSGRAVVSRTRDGESIVWKHVLNRQDNPGLGLTRASVIPEKGHIHRICVLRKGRFVVFLRHETLSLWDCRSHQASSLAQCDYQVSGKPLCLIILPRRQVKDYTVAHIATVTSERQGVVWEIKLPHYLNDPKATAGADVREFCRFELEDVEGLAYVLPVDPAGSSPVVSGFLDIFARDVAISYTQTGRVNFWTARIDPEQNKVGWLSTCCTETGVSEPALVSGSTLKKAALVNSTRSQLTIWDVGSSRLEYENDFKEHNMIQDLDWTSTPDSQSILAVGFQYRVILLSQMRFDYLNKGPAWAQIREISIRELTPHPIGDSTWLGDGHLVIGAGNQMFVQDRQVGISESHQPDLRLPPRKDGAWDIFEAAQRFNGPLPVFHPQFLSQCILAGKTTLVRRILVALHKTLKYHIEGETIDDYLEMDVAEFYSPFQSQTQATEKGSGSYLNGSYDEEEDDNVFTEQTAVSINEKLTKVGIPQLSGHEQIQLADIIECVSLVEQHRRSMDENGARFMLFFRQHGLRKGRTNEMHLSWREINWAYHSNSQDILVDFVSRQNHGSMLWEHARESGLFMWLSDSAALRTQFELIARNEYTKSEVKNPVECSLYYLALRKKAVLQGLWRMANWNREQGATQRLLANNFEDPKWRTTALKNAYALLSKRRFEYAAAFFLLADHLHDAVEVCLRQLKDMQLAIAITRVYEGDNGPVLRRLLQDEVLPLAAQEGNRWLASWAFWMLGRKDMAMPVYTLMETPRSPDIKSRLFLTDDPALVVLYSHLRHQTLQTLRGASKVTPKVEWEFVLHSAKLYDRMGCDLLGLDLVRNWEFQQPGVVGFGGEVNPLKLLRRRTSLVVADLPSPSMHFETQSNGKKPPGAPPTTFEEPDASSLLDSFGF</sequence>
<feature type="region of interest" description="Disordered" evidence="13">
    <location>
        <begin position="2219"/>
        <end position="2239"/>
    </location>
</feature>
<evidence type="ECO:0000256" key="10">
    <source>
        <dbReference type="ARBA" id="ARBA00032665"/>
    </source>
</evidence>
<feature type="region of interest" description="Disordered" evidence="13">
    <location>
        <begin position="2129"/>
        <end position="2152"/>
    </location>
</feature>
<comment type="similarity">
    <text evidence="2">Belongs to the class-I aminoacyl-tRNA synthetase family.</text>
</comment>
<dbReference type="InterPro" id="IPR015943">
    <property type="entry name" value="WD40/YVTN_repeat-like_dom_sf"/>
</dbReference>
<dbReference type="Pfam" id="PF12234">
    <property type="entry name" value="Rav1p_C"/>
    <property type="match status" value="1"/>
</dbReference>
<feature type="domain" description="Sfi1 spindle body" evidence="16">
    <location>
        <begin position="1516"/>
        <end position="1748"/>
    </location>
</feature>
<evidence type="ECO:0000259" key="17">
    <source>
        <dbReference type="Pfam" id="PF12234"/>
    </source>
</evidence>
<dbReference type="InterPro" id="IPR002300">
    <property type="entry name" value="aa-tRNA-synth_Ia"/>
</dbReference>
<evidence type="ECO:0000256" key="6">
    <source>
        <dbReference type="ARBA" id="ARBA00022741"/>
    </source>
</evidence>
<evidence type="ECO:0000313" key="19">
    <source>
        <dbReference type="Proteomes" id="UP000050424"/>
    </source>
</evidence>
<organism evidence="18 19">
    <name type="scientific">Neonectria ditissima</name>
    <dbReference type="NCBI Taxonomy" id="78410"/>
    <lineage>
        <taxon>Eukaryota</taxon>
        <taxon>Fungi</taxon>
        <taxon>Dikarya</taxon>
        <taxon>Ascomycota</taxon>
        <taxon>Pezizomycotina</taxon>
        <taxon>Sordariomycetes</taxon>
        <taxon>Hypocreomycetidae</taxon>
        <taxon>Hypocreales</taxon>
        <taxon>Nectriaceae</taxon>
        <taxon>Neonectria</taxon>
    </lineage>
</organism>
<keyword evidence="6" id="KW-0547">Nucleotide-binding</keyword>
<dbReference type="InterPro" id="IPR002301">
    <property type="entry name" value="Ile-tRNA-ligase"/>
</dbReference>
<dbReference type="SUPFAM" id="SSF52374">
    <property type="entry name" value="Nucleotidylyl transferase"/>
    <property type="match status" value="1"/>
</dbReference>
<feature type="region of interest" description="Disordered" evidence="13">
    <location>
        <begin position="3518"/>
        <end position="3553"/>
    </location>
</feature>
<dbReference type="FunFam" id="3.40.50.620:FF:000050">
    <property type="entry name" value="Isoleucyl-tRNA synthetase,cytoplasmic"/>
    <property type="match status" value="1"/>
</dbReference>
<dbReference type="OrthoDB" id="342131at2759"/>
<evidence type="ECO:0000256" key="11">
    <source>
        <dbReference type="ARBA" id="ARBA00048359"/>
    </source>
</evidence>
<evidence type="ECO:0000256" key="1">
    <source>
        <dbReference type="ARBA" id="ARBA00004496"/>
    </source>
</evidence>
<feature type="compositionally biased region" description="Polar residues" evidence="13">
    <location>
        <begin position="1501"/>
        <end position="1510"/>
    </location>
</feature>
<dbReference type="CDD" id="cd00818">
    <property type="entry name" value="IleRS_core"/>
    <property type="match status" value="2"/>
</dbReference>
<dbReference type="InterPro" id="IPR013665">
    <property type="entry name" value="Sfi1_dom"/>
</dbReference>
<feature type="compositionally biased region" description="Low complexity" evidence="13">
    <location>
        <begin position="1240"/>
        <end position="1259"/>
    </location>
</feature>
<keyword evidence="5 18" id="KW-0436">Ligase</keyword>
<dbReference type="Gene3D" id="2.130.10.10">
    <property type="entry name" value="YVTN repeat-like/Quinoprotein amine dehydrogenase"/>
    <property type="match status" value="1"/>
</dbReference>
<dbReference type="InterPro" id="IPR009008">
    <property type="entry name" value="Val/Leu/Ile-tRNA-synth_edit"/>
</dbReference>
<dbReference type="InterPro" id="IPR013155">
    <property type="entry name" value="M/V/L/I-tRNA-synth_anticd-bd"/>
</dbReference>
<dbReference type="InterPro" id="IPR036322">
    <property type="entry name" value="WD40_repeat_dom_sf"/>
</dbReference>
<dbReference type="InterPro" id="IPR001412">
    <property type="entry name" value="aa-tRNA-synth_I_CS"/>
</dbReference>
<protein>
    <recommendedName>
        <fullName evidence="12">Isoleucine--tRNA ligase, cytoplasmic</fullName>
        <ecNumber evidence="3">6.1.1.5</ecNumber>
    </recommendedName>
    <alternativeName>
        <fullName evidence="10">Isoleucyl-tRNA synthetase</fullName>
    </alternativeName>
</protein>
<dbReference type="FunFam" id="3.90.740.10:FF:000044">
    <property type="entry name" value="Isoleucine--tRNA ligase"/>
    <property type="match status" value="1"/>
</dbReference>
<dbReference type="PANTHER" id="PTHR42780">
    <property type="entry name" value="SOLEUCYL-TRNA SYNTHETASE"/>
    <property type="match status" value="1"/>
</dbReference>
<feature type="compositionally biased region" description="Acidic residues" evidence="13">
    <location>
        <begin position="2074"/>
        <end position="2088"/>
    </location>
</feature>
<evidence type="ECO:0000256" key="9">
    <source>
        <dbReference type="ARBA" id="ARBA00023146"/>
    </source>
</evidence>
<dbReference type="InterPro" id="IPR022033">
    <property type="entry name" value="Rav1p_C"/>
</dbReference>
<dbReference type="InterPro" id="IPR009080">
    <property type="entry name" value="tRNAsynth_Ia_anticodon-bd"/>
</dbReference>
<dbReference type="Pfam" id="PF08264">
    <property type="entry name" value="Anticodon_1"/>
    <property type="match status" value="1"/>
</dbReference>
<dbReference type="Gene3D" id="3.40.50.620">
    <property type="entry name" value="HUPs"/>
    <property type="match status" value="2"/>
</dbReference>
<feature type="region of interest" description="Disordered" evidence="13">
    <location>
        <begin position="1239"/>
        <end position="1310"/>
    </location>
</feature>
<feature type="domain" description="RAVE complex protein Rav1 C-terminal" evidence="17">
    <location>
        <begin position="2851"/>
        <end position="3480"/>
    </location>
</feature>
<dbReference type="FunFam" id="3.40.50.620:FF:000023">
    <property type="entry name" value="Isoleucyl-tRNA synthetase,cytoplasmic"/>
    <property type="match status" value="1"/>
</dbReference>
<dbReference type="GO" id="GO:0006428">
    <property type="term" value="P:isoleucyl-tRNA aminoacylation"/>
    <property type="evidence" value="ECO:0007669"/>
    <property type="project" value="InterPro"/>
</dbReference>
<proteinExistence type="inferred from homology"/>
<keyword evidence="19" id="KW-1185">Reference proteome</keyword>
<dbReference type="InterPro" id="IPR033709">
    <property type="entry name" value="Anticodon_Ile_ABEc"/>
</dbReference>
<keyword evidence="9" id="KW-0030">Aminoacyl-tRNA synthetase</keyword>
<feature type="region of interest" description="Disordered" evidence="13">
    <location>
        <begin position="2063"/>
        <end position="2101"/>
    </location>
</feature>
<evidence type="ECO:0000256" key="4">
    <source>
        <dbReference type="ARBA" id="ARBA00022490"/>
    </source>
</evidence>
<evidence type="ECO:0000256" key="7">
    <source>
        <dbReference type="ARBA" id="ARBA00022840"/>
    </source>
</evidence>
<dbReference type="SUPFAM" id="SSF47323">
    <property type="entry name" value="Anticodon-binding domain of a subclass of class I aminoacyl-tRNA synthetases"/>
    <property type="match status" value="1"/>
</dbReference>
<evidence type="ECO:0000259" key="15">
    <source>
        <dbReference type="Pfam" id="PF08264"/>
    </source>
</evidence>
<feature type="region of interest" description="Disordered" evidence="13">
    <location>
        <begin position="1471"/>
        <end position="1521"/>
    </location>
</feature>
<dbReference type="SUPFAM" id="SSF50978">
    <property type="entry name" value="WD40 repeat-like"/>
    <property type="match status" value="2"/>
</dbReference>
<dbReference type="STRING" id="78410.A0A0N8H7A4"/>
<dbReference type="GO" id="GO:0005524">
    <property type="term" value="F:ATP binding"/>
    <property type="evidence" value="ECO:0007669"/>
    <property type="project" value="UniProtKB-KW"/>
</dbReference>
<dbReference type="GO" id="GO:0005737">
    <property type="term" value="C:cytoplasm"/>
    <property type="evidence" value="ECO:0007669"/>
    <property type="project" value="UniProtKB-SubCell"/>
</dbReference>
<comment type="catalytic activity">
    <reaction evidence="11">
        <text>tRNA(Ile) + L-isoleucine + ATP = L-isoleucyl-tRNA(Ile) + AMP + diphosphate</text>
        <dbReference type="Rhea" id="RHEA:11060"/>
        <dbReference type="Rhea" id="RHEA-COMP:9666"/>
        <dbReference type="Rhea" id="RHEA-COMP:9695"/>
        <dbReference type="ChEBI" id="CHEBI:30616"/>
        <dbReference type="ChEBI" id="CHEBI:33019"/>
        <dbReference type="ChEBI" id="CHEBI:58045"/>
        <dbReference type="ChEBI" id="CHEBI:78442"/>
        <dbReference type="ChEBI" id="CHEBI:78528"/>
        <dbReference type="ChEBI" id="CHEBI:456215"/>
        <dbReference type="EC" id="6.1.1.5"/>
    </reaction>
</comment>
<evidence type="ECO:0000256" key="5">
    <source>
        <dbReference type="ARBA" id="ARBA00022598"/>
    </source>
</evidence>
<feature type="region of interest" description="Disordered" evidence="13">
    <location>
        <begin position="1081"/>
        <end position="1151"/>
    </location>
</feature>
<feature type="region of interest" description="Disordered" evidence="13">
    <location>
        <begin position="1338"/>
        <end position="1363"/>
    </location>
</feature>
<dbReference type="EMBL" id="LKCW01000069">
    <property type="protein sequence ID" value="KPM41220.1"/>
    <property type="molecule type" value="Genomic_DNA"/>
</dbReference>
<gene>
    <name evidence="18" type="ORF">AK830_g5374</name>
</gene>
<evidence type="ECO:0000256" key="8">
    <source>
        <dbReference type="ARBA" id="ARBA00022917"/>
    </source>
</evidence>
<keyword evidence="4" id="KW-0963">Cytoplasm</keyword>
<feature type="compositionally biased region" description="Basic and acidic residues" evidence="13">
    <location>
        <begin position="2129"/>
        <end position="2139"/>
    </location>
</feature>
<keyword evidence="7" id="KW-0067">ATP-binding</keyword>
<evidence type="ECO:0000256" key="13">
    <source>
        <dbReference type="SAM" id="MobiDB-lite"/>
    </source>
</evidence>
<feature type="compositionally biased region" description="Low complexity" evidence="13">
    <location>
        <begin position="1134"/>
        <end position="1151"/>
    </location>
</feature>
<dbReference type="GO" id="GO:0000049">
    <property type="term" value="F:tRNA binding"/>
    <property type="evidence" value="ECO:0007669"/>
    <property type="project" value="InterPro"/>
</dbReference>
<feature type="compositionally biased region" description="Polar residues" evidence="13">
    <location>
        <begin position="2141"/>
        <end position="2152"/>
    </location>
</feature>
<dbReference type="EC" id="6.1.1.5" evidence="3"/>
<evidence type="ECO:0000256" key="3">
    <source>
        <dbReference type="ARBA" id="ARBA00013165"/>
    </source>
</evidence>
<feature type="compositionally biased region" description="Basic and acidic residues" evidence="13">
    <location>
        <begin position="1511"/>
        <end position="1521"/>
    </location>
</feature>
<dbReference type="PRINTS" id="PR00984">
    <property type="entry name" value="TRNASYNTHILE"/>
</dbReference>
<dbReference type="PANTHER" id="PTHR42780:SF1">
    <property type="entry name" value="ISOLEUCINE--TRNA LIGASE, CYTOPLASMIC"/>
    <property type="match status" value="1"/>
</dbReference>
<feature type="compositionally biased region" description="Polar residues" evidence="13">
    <location>
        <begin position="1280"/>
        <end position="1291"/>
    </location>
</feature>
<name>A0A0N8H7A4_9HYPO</name>
<comment type="subcellular location">
    <subcellularLocation>
        <location evidence="1">Cytoplasm</location>
    </subcellularLocation>
</comment>
<evidence type="ECO:0000256" key="2">
    <source>
        <dbReference type="ARBA" id="ARBA00005594"/>
    </source>
</evidence>
<dbReference type="NCBIfam" id="TIGR00392">
    <property type="entry name" value="ileS"/>
    <property type="match status" value="1"/>
</dbReference>
<feature type="domain" description="Aminoacyl-tRNA synthetase class Ia" evidence="14">
    <location>
        <begin position="13"/>
        <end position="634"/>
    </location>
</feature>
<dbReference type="GO" id="GO:0004822">
    <property type="term" value="F:isoleucine-tRNA ligase activity"/>
    <property type="evidence" value="ECO:0007669"/>
    <property type="project" value="UniProtKB-EC"/>
</dbReference>
<dbReference type="CDD" id="cd07961">
    <property type="entry name" value="Anticodon_Ia_Ile_ABEc"/>
    <property type="match status" value="1"/>
</dbReference>
<dbReference type="Pfam" id="PF00133">
    <property type="entry name" value="tRNA-synt_1"/>
    <property type="match status" value="1"/>
</dbReference>
<accession>A0A0N8H7A4</accession>
<dbReference type="Pfam" id="PF08457">
    <property type="entry name" value="Sfi1"/>
    <property type="match status" value="1"/>
</dbReference>